<evidence type="ECO:0000256" key="6">
    <source>
        <dbReference type="SAM" id="Coils"/>
    </source>
</evidence>
<reference evidence="10 11" key="1">
    <citation type="submission" date="2017-01" db="EMBL/GenBank/DDBJ databases">
        <title>Draft sequence of Acidihalobacter ferrooxidans strain DSM 14175 (strain V8).</title>
        <authorList>
            <person name="Khaleque H.N."/>
            <person name="Ramsay J.P."/>
            <person name="Murphy R.J.T."/>
            <person name="Kaksonen A.H."/>
            <person name="Boxall N.J."/>
            <person name="Watkin E.L.J."/>
        </authorList>
    </citation>
    <scope>NUCLEOTIDE SEQUENCE [LARGE SCALE GENOMIC DNA]</scope>
    <source>
        <strain evidence="10 11">V8</strain>
    </source>
</reference>
<feature type="chain" id="PRO_5012342889" description="SH3b domain-containing protein" evidence="8">
    <location>
        <begin position="28"/>
        <end position="244"/>
    </location>
</feature>
<dbReference type="Gene3D" id="2.30.30.40">
    <property type="entry name" value="SH3 Domains"/>
    <property type="match status" value="1"/>
</dbReference>
<keyword evidence="6" id="KW-0175">Coiled coil</keyword>
<proteinExistence type="predicted"/>
<dbReference type="Proteomes" id="UP000243807">
    <property type="component" value="Chromosome"/>
</dbReference>
<evidence type="ECO:0000256" key="3">
    <source>
        <dbReference type="ARBA" id="ARBA00022729"/>
    </source>
</evidence>
<keyword evidence="3 8" id="KW-0732">Signal</keyword>
<dbReference type="EMBL" id="CP019434">
    <property type="protein sequence ID" value="APZ43335.1"/>
    <property type="molecule type" value="Genomic_DNA"/>
</dbReference>
<dbReference type="NCBIfam" id="TIGR04211">
    <property type="entry name" value="SH3_and_anchor"/>
    <property type="match status" value="1"/>
</dbReference>
<evidence type="ECO:0000256" key="4">
    <source>
        <dbReference type="ARBA" id="ARBA00022989"/>
    </source>
</evidence>
<evidence type="ECO:0000256" key="2">
    <source>
        <dbReference type="ARBA" id="ARBA00022692"/>
    </source>
</evidence>
<dbReference type="SMART" id="SM00287">
    <property type="entry name" value="SH3b"/>
    <property type="match status" value="1"/>
</dbReference>
<evidence type="ECO:0000313" key="10">
    <source>
        <dbReference type="EMBL" id="APZ43335.1"/>
    </source>
</evidence>
<dbReference type="InterPro" id="IPR003646">
    <property type="entry name" value="SH3-like_bac-type"/>
</dbReference>
<keyword evidence="2 7" id="KW-0812">Transmembrane</keyword>
<feature type="coiled-coil region" evidence="6">
    <location>
        <begin position="115"/>
        <end position="201"/>
    </location>
</feature>
<dbReference type="InterPro" id="IPR016476">
    <property type="entry name" value="SH3_dom_pro"/>
</dbReference>
<name>A0A1P8UHL3_9GAMM</name>
<evidence type="ECO:0000256" key="7">
    <source>
        <dbReference type="SAM" id="Phobius"/>
    </source>
</evidence>
<dbReference type="Pfam" id="PF08239">
    <property type="entry name" value="SH3_3"/>
    <property type="match status" value="1"/>
</dbReference>
<evidence type="ECO:0000259" key="9">
    <source>
        <dbReference type="PROSITE" id="PS51781"/>
    </source>
</evidence>
<dbReference type="STRING" id="1765967.BW247_09720"/>
<sequence length="244" mass="26136">MDSSRLAGMAVLLCGVCLTGAPQAAVAAATDASAPTASAPVTHPTRYVTDQFQITLRSGPGLGHQILSMLSSGDRVTVLQQNAKNGYSEVKTSSGVSGWVLTRFLMDRPAARAQLAQAHQAVAAADAKLKTAQQTLAKTKNELTAKVQADAALRSRFDSLQQEYQTLRKTAKNAVAMADANDKLKVRVTTLERQLTSVSSENATLRNTGLLRWFMAGGGVLLVGLILGLLMPRLTRKRKDNWFN</sequence>
<evidence type="ECO:0000256" key="5">
    <source>
        <dbReference type="ARBA" id="ARBA00023136"/>
    </source>
</evidence>
<keyword evidence="4 7" id="KW-1133">Transmembrane helix</keyword>
<gene>
    <name evidence="10" type="ORF">BW247_09720</name>
</gene>
<dbReference type="PROSITE" id="PS51781">
    <property type="entry name" value="SH3B"/>
    <property type="match status" value="1"/>
</dbReference>
<comment type="subcellular location">
    <subcellularLocation>
        <location evidence="1">Membrane</location>
        <topology evidence="1">Single-pass membrane protein</topology>
    </subcellularLocation>
</comment>
<keyword evidence="5 7" id="KW-0472">Membrane</keyword>
<keyword evidence="11" id="KW-1185">Reference proteome</keyword>
<feature type="signal peptide" evidence="8">
    <location>
        <begin position="1"/>
        <end position="27"/>
    </location>
</feature>
<protein>
    <recommendedName>
        <fullName evidence="9">SH3b domain-containing protein</fullName>
    </recommendedName>
</protein>
<dbReference type="GO" id="GO:0016020">
    <property type="term" value="C:membrane"/>
    <property type="evidence" value="ECO:0007669"/>
    <property type="project" value="UniProtKB-SubCell"/>
</dbReference>
<dbReference type="KEGG" id="afy:BW247_09720"/>
<feature type="transmembrane region" description="Helical" evidence="7">
    <location>
        <begin position="210"/>
        <end position="230"/>
    </location>
</feature>
<evidence type="ECO:0000256" key="8">
    <source>
        <dbReference type="SAM" id="SignalP"/>
    </source>
</evidence>
<feature type="domain" description="SH3b" evidence="9">
    <location>
        <begin position="43"/>
        <end position="109"/>
    </location>
</feature>
<organism evidence="10 11">
    <name type="scientific">Acidihalobacter ferrooxydans</name>
    <dbReference type="NCBI Taxonomy" id="1765967"/>
    <lineage>
        <taxon>Bacteria</taxon>
        <taxon>Pseudomonadati</taxon>
        <taxon>Pseudomonadota</taxon>
        <taxon>Gammaproteobacteria</taxon>
        <taxon>Chromatiales</taxon>
        <taxon>Ectothiorhodospiraceae</taxon>
        <taxon>Acidihalobacter</taxon>
    </lineage>
</organism>
<accession>A0A1P8UHL3</accession>
<dbReference type="AlphaFoldDB" id="A0A1P8UHL3"/>
<evidence type="ECO:0000313" key="11">
    <source>
        <dbReference type="Proteomes" id="UP000243807"/>
    </source>
</evidence>
<evidence type="ECO:0000256" key="1">
    <source>
        <dbReference type="ARBA" id="ARBA00004167"/>
    </source>
</evidence>